<proteinExistence type="predicted"/>
<evidence type="ECO:0000313" key="1">
    <source>
        <dbReference type="EMBL" id="KAK7454046.1"/>
    </source>
</evidence>
<protein>
    <submittedName>
        <fullName evidence="1">Uncharacterized protein</fullName>
    </submittedName>
</protein>
<dbReference type="EMBL" id="JBANRG010000025">
    <property type="protein sequence ID" value="KAK7454046.1"/>
    <property type="molecule type" value="Genomic_DNA"/>
</dbReference>
<organism evidence="1 2">
    <name type="scientific">Marasmiellus scandens</name>
    <dbReference type="NCBI Taxonomy" id="2682957"/>
    <lineage>
        <taxon>Eukaryota</taxon>
        <taxon>Fungi</taxon>
        <taxon>Dikarya</taxon>
        <taxon>Basidiomycota</taxon>
        <taxon>Agaricomycotina</taxon>
        <taxon>Agaricomycetes</taxon>
        <taxon>Agaricomycetidae</taxon>
        <taxon>Agaricales</taxon>
        <taxon>Marasmiineae</taxon>
        <taxon>Omphalotaceae</taxon>
        <taxon>Marasmiellus</taxon>
    </lineage>
</organism>
<gene>
    <name evidence="1" type="ORF">VKT23_011559</name>
</gene>
<accession>A0ABR1JDP0</accession>
<sequence length="333" mass="37177">MNSLSVEGEELIGLYQQSVVIKVWCEDGKPPVILPTHVKSFPMFTLQQCSSLFDNILGGNDRIPIATFDSFTLQWQCHTATTVRMVRAQDTLLYCLLPDGITGNRISVCPGLESEIAMLMQQATFHYGLEPCLSTLLPHSTLGSNQLHGAFYRRQHCDEPVVGIKPRKPWPHSYTVALIASSFQTMQPVNNRNAEVKFNSAFPDARFICSTFWKHFRLWEDIVKSSPELIALNPDIAWSKLVSFKSGTRPGKHADIKLSLESIPFSDNPYISTPSSSTVNHTPNLFFPGGETSDTLFDIPDGSIIDPSTTLFDLSFESFTNPLSESYDFATPF</sequence>
<name>A0ABR1JDP0_9AGAR</name>
<evidence type="ECO:0000313" key="2">
    <source>
        <dbReference type="Proteomes" id="UP001498398"/>
    </source>
</evidence>
<comment type="caution">
    <text evidence="1">The sequence shown here is derived from an EMBL/GenBank/DDBJ whole genome shotgun (WGS) entry which is preliminary data.</text>
</comment>
<keyword evidence="2" id="KW-1185">Reference proteome</keyword>
<reference evidence="1 2" key="1">
    <citation type="submission" date="2024-01" db="EMBL/GenBank/DDBJ databases">
        <title>A draft genome for the cacao thread blight pathogen Marasmiellus scandens.</title>
        <authorList>
            <person name="Baruah I.K."/>
            <person name="Leung J."/>
            <person name="Bukari Y."/>
            <person name="Amoako-Attah I."/>
            <person name="Meinhardt L.W."/>
            <person name="Bailey B.A."/>
            <person name="Cohen S.P."/>
        </authorList>
    </citation>
    <scope>NUCLEOTIDE SEQUENCE [LARGE SCALE GENOMIC DNA]</scope>
    <source>
        <strain evidence="1 2">GH-19</strain>
    </source>
</reference>
<dbReference type="Proteomes" id="UP001498398">
    <property type="component" value="Unassembled WGS sequence"/>
</dbReference>